<evidence type="ECO:0000256" key="3">
    <source>
        <dbReference type="ARBA" id="ARBA00023237"/>
    </source>
</evidence>
<dbReference type="Pfam" id="PF00593">
    <property type="entry name" value="TonB_dep_Rec_b-barrel"/>
    <property type="match status" value="1"/>
</dbReference>
<dbReference type="Proteomes" id="UP001324993">
    <property type="component" value="Chromosome"/>
</dbReference>
<dbReference type="PANTHER" id="PTHR47234:SF2">
    <property type="entry name" value="TONB-DEPENDENT RECEPTOR"/>
    <property type="match status" value="1"/>
</dbReference>
<reference evidence="5 6" key="1">
    <citation type="submission" date="2023-11" db="EMBL/GenBank/DDBJ databases">
        <title>Coraliomargarita sp. nov., isolated from marine algae.</title>
        <authorList>
            <person name="Lee J.K."/>
            <person name="Baek J.H."/>
            <person name="Kim J.M."/>
            <person name="Choi D.G."/>
            <person name="Jeon C.O."/>
        </authorList>
    </citation>
    <scope>NUCLEOTIDE SEQUENCE [LARGE SCALE GENOMIC DNA]</scope>
    <source>
        <strain evidence="5 6">J2-16</strain>
    </source>
</reference>
<proteinExistence type="predicted"/>
<dbReference type="InterPro" id="IPR000531">
    <property type="entry name" value="Beta-barrel_TonB"/>
</dbReference>
<dbReference type="EMBL" id="CP138858">
    <property type="protein sequence ID" value="WPJ94487.1"/>
    <property type="molecule type" value="Genomic_DNA"/>
</dbReference>
<evidence type="ECO:0000313" key="6">
    <source>
        <dbReference type="Proteomes" id="UP001324993"/>
    </source>
</evidence>
<protein>
    <submittedName>
        <fullName evidence="5">TonB-dependent receptor</fullName>
    </submittedName>
</protein>
<keyword evidence="3" id="KW-0998">Cell outer membrane</keyword>
<evidence type="ECO:0000256" key="1">
    <source>
        <dbReference type="ARBA" id="ARBA00004442"/>
    </source>
</evidence>
<keyword evidence="5" id="KW-0675">Receptor</keyword>
<organism evidence="5 6">
    <name type="scientific">Coraliomargarita algicola</name>
    <dbReference type="NCBI Taxonomy" id="3092156"/>
    <lineage>
        <taxon>Bacteria</taxon>
        <taxon>Pseudomonadati</taxon>
        <taxon>Verrucomicrobiota</taxon>
        <taxon>Opitutia</taxon>
        <taxon>Puniceicoccales</taxon>
        <taxon>Coraliomargaritaceae</taxon>
        <taxon>Coraliomargarita</taxon>
    </lineage>
</organism>
<keyword evidence="2" id="KW-0472">Membrane</keyword>
<evidence type="ECO:0000259" key="4">
    <source>
        <dbReference type="Pfam" id="PF00593"/>
    </source>
</evidence>
<name>A0ABZ0REQ6_9BACT</name>
<keyword evidence="6" id="KW-1185">Reference proteome</keyword>
<dbReference type="SUPFAM" id="SSF56935">
    <property type="entry name" value="Porins"/>
    <property type="match status" value="1"/>
</dbReference>
<feature type="domain" description="TonB-dependent receptor-like beta-barrel" evidence="4">
    <location>
        <begin position="195"/>
        <end position="613"/>
    </location>
</feature>
<evidence type="ECO:0000256" key="2">
    <source>
        <dbReference type="ARBA" id="ARBA00023136"/>
    </source>
</evidence>
<dbReference type="Gene3D" id="2.40.170.20">
    <property type="entry name" value="TonB-dependent receptor, beta-barrel domain"/>
    <property type="match status" value="1"/>
</dbReference>
<evidence type="ECO:0000313" key="5">
    <source>
        <dbReference type="EMBL" id="WPJ94487.1"/>
    </source>
</evidence>
<comment type="subcellular location">
    <subcellularLocation>
        <location evidence="1">Cell outer membrane</location>
    </subcellularLocation>
</comment>
<dbReference type="RefSeq" id="WP_319831415.1">
    <property type="nucleotide sequence ID" value="NZ_CP138858.1"/>
</dbReference>
<gene>
    <name evidence="5" type="ORF">SH580_13710</name>
</gene>
<sequence>MLKDGISSPSNLTDYRLWDSNEDLYNFSQQAVAIPEVQRSSVMANFSHRISPQLQVWSELLYTHSQFQNGLAPAPWFGGTFPFAGFKFPVHSALLDAAKNSPHLPVGINPDDLDQINYRSFELGRLEIDQEKSALRGLLGIRGELGIWDWESAALYIETDLEAQYTGIADESTLVDLIDSGAFNPFAAAGAIGAGYDNTAALQAAARSPNNHYQEEFWSYDFKANAPIFELSSGTVQLATGLELRQEKIDVAIDPLFESGANLGGASESSYAAQRKVSSVFAETWVPVFSHTEQELAINLSARYENYSDKPDNSAQSANTYDTFVYKASVFYRPQEAIQLHATTGTSFRAPTLSESYGGGISTFPIYHDPLGFTPESSRIDTIVSGNPELEPEQSTHFNLGIRFEPESHPGWLLSLDYYRIDTKDVIVNGAQYFIDQAALGNDIGSAAVIRDPTTQALRGVFANWFNASESITDGIDYKVRYKAPTRTGHWQATLGLNQVLRYKLKASKDSSYESYLGTLIDPRASGGNIIGRGSIPEYKGYLGLLWQHQSLTLGGTLNYIDSLDDNPAFTTDSQPRKVKAWTTLDLVASYQWTGSAQTWLHNTKLVLGVDNVCNTPPPFAAGAFADGYDTSLYSLTGRSYRISIQREF</sequence>
<accession>A0ABZ0REQ6</accession>
<dbReference type="PANTHER" id="PTHR47234">
    <property type="match status" value="1"/>
</dbReference>
<dbReference type="InterPro" id="IPR036942">
    <property type="entry name" value="Beta-barrel_TonB_sf"/>
</dbReference>